<name>A0A915EL55_9BILA</name>
<dbReference type="Proteomes" id="UP000887574">
    <property type="component" value="Unplaced"/>
</dbReference>
<dbReference type="WBParaSite" id="jg7899">
    <property type="protein sequence ID" value="jg7899"/>
    <property type="gene ID" value="jg7899"/>
</dbReference>
<evidence type="ECO:0000313" key="1">
    <source>
        <dbReference type="Proteomes" id="UP000887574"/>
    </source>
</evidence>
<reference evidence="2" key="1">
    <citation type="submission" date="2022-11" db="UniProtKB">
        <authorList>
            <consortium name="WormBaseParasite"/>
        </authorList>
    </citation>
    <scope>IDENTIFICATION</scope>
</reference>
<protein>
    <submittedName>
        <fullName evidence="2">Uncharacterized protein</fullName>
    </submittedName>
</protein>
<keyword evidence="1" id="KW-1185">Reference proteome</keyword>
<organism evidence="1 2">
    <name type="scientific">Ditylenchus dipsaci</name>
    <dbReference type="NCBI Taxonomy" id="166011"/>
    <lineage>
        <taxon>Eukaryota</taxon>
        <taxon>Metazoa</taxon>
        <taxon>Ecdysozoa</taxon>
        <taxon>Nematoda</taxon>
        <taxon>Chromadorea</taxon>
        <taxon>Rhabditida</taxon>
        <taxon>Tylenchina</taxon>
        <taxon>Tylenchomorpha</taxon>
        <taxon>Sphaerularioidea</taxon>
        <taxon>Anguinidae</taxon>
        <taxon>Anguininae</taxon>
        <taxon>Ditylenchus</taxon>
    </lineage>
</organism>
<sequence>MRHRYMKCTHKKDVRKCPKESVMCKNLAPLQIQRLRHKSGNSAESTTTAPKPLAIGECRAVRDALGRKHCPYGMRLMSGGRREYCAKPVDC</sequence>
<proteinExistence type="predicted"/>
<accession>A0A915EL55</accession>
<dbReference type="AlphaFoldDB" id="A0A915EL55"/>
<evidence type="ECO:0000313" key="2">
    <source>
        <dbReference type="WBParaSite" id="jg7899"/>
    </source>
</evidence>